<dbReference type="OMA" id="DMFIVVS"/>
<evidence type="ECO:0000259" key="1">
    <source>
        <dbReference type="PROSITE" id="PS50848"/>
    </source>
</evidence>
<name>A0A0D3IRE6_EMIH1</name>
<dbReference type="InterPro" id="IPR002913">
    <property type="entry name" value="START_lipid-bd_dom"/>
</dbReference>
<reference evidence="2" key="2">
    <citation type="submission" date="2024-10" db="UniProtKB">
        <authorList>
            <consortium name="EnsemblProtists"/>
        </authorList>
    </citation>
    <scope>IDENTIFICATION</scope>
</reference>
<evidence type="ECO:0000313" key="2">
    <source>
        <dbReference type="EnsemblProtists" id="EOD13831"/>
    </source>
</evidence>
<dbReference type="PANTHER" id="PTHR19308">
    <property type="entry name" value="PHOSPHATIDYLCHOLINE TRANSFER PROTEIN"/>
    <property type="match status" value="1"/>
</dbReference>
<sequence>MPPSPQFDVRSTADAVAADLCALVAEQDGWEPYKTRRGVRIERCRAAALHRWRAFGSIDAPLLTVVEAASKVASRPDWDPMCAEGRLVEEAGTVESASYSVAWWVFKGVMGLVNARDMCVAMTVKEVRPGVWVTASRSIEHPACPEVPGNVRGRCDIAGLQLRANKAGGTDVTYVAAVDPKGWLPKVLVNLGAGKGAFCIDFLRSYVATGQRGRWSAAEAETHAADECM</sequence>
<protein>
    <recommendedName>
        <fullName evidence="1">START domain-containing protein</fullName>
    </recommendedName>
</protein>
<keyword evidence="3" id="KW-1185">Reference proteome</keyword>
<dbReference type="AlphaFoldDB" id="A0A0D3IRE6"/>
<dbReference type="PaxDb" id="2903-EOD13831"/>
<dbReference type="Proteomes" id="UP000013827">
    <property type="component" value="Unassembled WGS sequence"/>
</dbReference>
<dbReference type="KEGG" id="ehx:EMIHUDRAFT_212350"/>
<dbReference type="SUPFAM" id="SSF55961">
    <property type="entry name" value="Bet v1-like"/>
    <property type="match status" value="1"/>
</dbReference>
<accession>A0A0D3IRE6</accession>
<dbReference type="InterPro" id="IPR023393">
    <property type="entry name" value="START-like_dom_sf"/>
</dbReference>
<dbReference type="PROSITE" id="PS50848">
    <property type="entry name" value="START"/>
    <property type="match status" value="1"/>
</dbReference>
<dbReference type="RefSeq" id="XP_005766260.1">
    <property type="nucleotide sequence ID" value="XM_005766203.1"/>
</dbReference>
<dbReference type="GO" id="GO:0008289">
    <property type="term" value="F:lipid binding"/>
    <property type="evidence" value="ECO:0007669"/>
    <property type="project" value="InterPro"/>
</dbReference>
<dbReference type="Gene3D" id="3.30.530.20">
    <property type="match status" value="1"/>
</dbReference>
<organism evidence="2 3">
    <name type="scientific">Emiliania huxleyi (strain CCMP1516)</name>
    <dbReference type="NCBI Taxonomy" id="280463"/>
    <lineage>
        <taxon>Eukaryota</taxon>
        <taxon>Haptista</taxon>
        <taxon>Haptophyta</taxon>
        <taxon>Prymnesiophyceae</taxon>
        <taxon>Isochrysidales</taxon>
        <taxon>Noelaerhabdaceae</taxon>
        <taxon>Emiliania</taxon>
    </lineage>
</organism>
<dbReference type="EnsemblProtists" id="EOD13831">
    <property type="protein sequence ID" value="EOD13831"/>
    <property type="gene ID" value="EMIHUDRAFT_212350"/>
</dbReference>
<proteinExistence type="predicted"/>
<dbReference type="InterPro" id="IPR051213">
    <property type="entry name" value="START_lipid_transfer"/>
</dbReference>
<dbReference type="PANTHER" id="PTHR19308:SF14">
    <property type="entry name" value="START DOMAIN-CONTAINING PROTEIN"/>
    <property type="match status" value="1"/>
</dbReference>
<dbReference type="Pfam" id="PF01852">
    <property type="entry name" value="START"/>
    <property type="match status" value="1"/>
</dbReference>
<dbReference type="CDD" id="cd00177">
    <property type="entry name" value="START"/>
    <property type="match status" value="1"/>
</dbReference>
<dbReference type="SMART" id="SM00234">
    <property type="entry name" value="START"/>
    <property type="match status" value="1"/>
</dbReference>
<dbReference type="HOGENOM" id="CLU_1211718_0_0_1"/>
<reference evidence="3" key="1">
    <citation type="journal article" date="2013" name="Nature">
        <title>Pan genome of the phytoplankton Emiliania underpins its global distribution.</title>
        <authorList>
            <person name="Read B.A."/>
            <person name="Kegel J."/>
            <person name="Klute M.J."/>
            <person name="Kuo A."/>
            <person name="Lefebvre S.C."/>
            <person name="Maumus F."/>
            <person name="Mayer C."/>
            <person name="Miller J."/>
            <person name="Monier A."/>
            <person name="Salamov A."/>
            <person name="Young J."/>
            <person name="Aguilar M."/>
            <person name="Claverie J.M."/>
            <person name="Frickenhaus S."/>
            <person name="Gonzalez K."/>
            <person name="Herman E.K."/>
            <person name="Lin Y.C."/>
            <person name="Napier J."/>
            <person name="Ogata H."/>
            <person name="Sarno A.F."/>
            <person name="Shmutz J."/>
            <person name="Schroeder D."/>
            <person name="de Vargas C."/>
            <person name="Verret F."/>
            <person name="von Dassow P."/>
            <person name="Valentin K."/>
            <person name="Van de Peer Y."/>
            <person name="Wheeler G."/>
            <person name="Dacks J.B."/>
            <person name="Delwiche C.F."/>
            <person name="Dyhrman S.T."/>
            <person name="Glockner G."/>
            <person name="John U."/>
            <person name="Richards T."/>
            <person name="Worden A.Z."/>
            <person name="Zhang X."/>
            <person name="Grigoriev I.V."/>
            <person name="Allen A.E."/>
            <person name="Bidle K."/>
            <person name="Borodovsky M."/>
            <person name="Bowler C."/>
            <person name="Brownlee C."/>
            <person name="Cock J.M."/>
            <person name="Elias M."/>
            <person name="Gladyshev V.N."/>
            <person name="Groth M."/>
            <person name="Guda C."/>
            <person name="Hadaegh A."/>
            <person name="Iglesias-Rodriguez M.D."/>
            <person name="Jenkins J."/>
            <person name="Jones B.M."/>
            <person name="Lawson T."/>
            <person name="Leese F."/>
            <person name="Lindquist E."/>
            <person name="Lobanov A."/>
            <person name="Lomsadze A."/>
            <person name="Malik S.B."/>
            <person name="Marsh M.E."/>
            <person name="Mackinder L."/>
            <person name="Mock T."/>
            <person name="Mueller-Roeber B."/>
            <person name="Pagarete A."/>
            <person name="Parker M."/>
            <person name="Probert I."/>
            <person name="Quesneville H."/>
            <person name="Raines C."/>
            <person name="Rensing S.A."/>
            <person name="Riano-Pachon D.M."/>
            <person name="Richier S."/>
            <person name="Rokitta S."/>
            <person name="Shiraiwa Y."/>
            <person name="Soanes D.M."/>
            <person name="van der Giezen M."/>
            <person name="Wahlund T.M."/>
            <person name="Williams B."/>
            <person name="Wilson W."/>
            <person name="Wolfe G."/>
            <person name="Wurch L.L."/>
        </authorList>
    </citation>
    <scope>NUCLEOTIDE SEQUENCE</scope>
</reference>
<feature type="domain" description="START" evidence="1">
    <location>
        <begin position="25"/>
        <end position="197"/>
    </location>
</feature>
<evidence type="ECO:0000313" key="3">
    <source>
        <dbReference type="Proteomes" id="UP000013827"/>
    </source>
</evidence>
<dbReference type="GeneID" id="17259978"/>
<dbReference type="GO" id="GO:0005737">
    <property type="term" value="C:cytoplasm"/>
    <property type="evidence" value="ECO:0007669"/>
    <property type="project" value="UniProtKB-ARBA"/>
</dbReference>